<dbReference type="GO" id="GO:0009636">
    <property type="term" value="P:response to toxic substance"/>
    <property type="evidence" value="ECO:0007669"/>
    <property type="project" value="UniProtKB-KW"/>
</dbReference>
<evidence type="ECO:0000256" key="1">
    <source>
        <dbReference type="ARBA" id="ARBA00001917"/>
    </source>
</evidence>
<dbReference type="OrthoDB" id="9778912at2"/>
<dbReference type="CDD" id="cd04730">
    <property type="entry name" value="NPD_like"/>
    <property type="match status" value="1"/>
</dbReference>
<evidence type="ECO:0000256" key="9">
    <source>
        <dbReference type="ARBA" id="ARBA00031155"/>
    </source>
</evidence>
<keyword evidence="4" id="KW-0285">Flavoprotein</keyword>
<evidence type="ECO:0000256" key="3">
    <source>
        <dbReference type="ARBA" id="ARBA00022575"/>
    </source>
</evidence>
<evidence type="ECO:0000313" key="12">
    <source>
        <dbReference type="EMBL" id="THF51873.1"/>
    </source>
</evidence>
<evidence type="ECO:0000256" key="10">
    <source>
        <dbReference type="ARBA" id="ARBA00049401"/>
    </source>
</evidence>
<name>A0A4S4A0P5_9FLAO</name>
<evidence type="ECO:0000256" key="8">
    <source>
        <dbReference type="ARBA" id="ARBA00023033"/>
    </source>
</evidence>
<reference evidence="12 13" key="1">
    <citation type="submission" date="2019-04" db="EMBL/GenBank/DDBJ databases">
        <title>Flavobacterium sp. nov. isolated from construction timber.</title>
        <authorList>
            <person name="Lin S.-Y."/>
            <person name="Chang C.-T."/>
            <person name="Young C.-C."/>
        </authorList>
    </citation>
    <scope>NUCLEOTIDE SEQUENCE [LARGE SCALE GENOMIC DNA]</scope>
    <source>
        <strain evidence="12 13">CC-CTC003</strain>
    </source>
</reference>
<evidence type="ECO:0000256" key="6">
    <source>
        <dbReference type="ARBA" id="ARBA00022741"/>
    </source>
</evidence>
<keyword evidence="13" id="KW-1185">Reference proteome</keyword>
<dbReference type="GO" id="GO:0018580">
    <property type="term" value="F:nitronate monooxygenase activity"/>
    <property type="evidence" value="ECO:0007669"/>
    <property type="project" value="InterPro"/>
</dbReference>
<comment type="caution">
    <text evidence="12">The sequence shown here is derived from an EMBL/GenBank/DDBJ whole genome shotgun (WGS) entry which is preliminary data.</text>
</comment>
<accession>A0A4S4A0P5</accession>
<keyword evidence="6" id="KW-0547">Nucleotide-binding</keyword>
<dbReference type="PANTHER" id="PTHR42747">
    <property type="entry name" value="NITRONATE MONOOXYGENASE-RELATED"/>
    <property type="match status" value="1"/>
</dbReference>
<dbReference type="FunFam" id="3.20.20.70:FF:000154">
    <property type="entry name" value="Probable nitronate monooxygenase"/>
    <property type="match status" value="1"/>
</dbReference>
<keyword evidence="7" id="KW-0560">Oxidoreductase</keyword>
<dbReference type="Gene3D" id="3.20.20.70">
    <property type="entry name" value="Aldolase class I"/>
    <property type="match status" value="1"/>
</dbReference>
<dbReference type="AlphaFoldDB" id="A0A4S4A0P5"/>
<dbReference type="InterPro" id="IPR013785">
    <property type="entry name" value="Aldolase_TIM"/>
</dbReference>
<protein>
    <recommendedName>
        <fullName evidence="11">Nitronate monooxygenase</fullName>
    </recommendedName>
    <alternativeName>
        <fullName evidence="9">Propionate 3-nitronate monooxygenase</fullName>
    </alternativeName>
</protein>
<evidence type="ECO:0000256" key="7">
    <source>
        <dbReference type="ARBA" id="ARBA00023002"/>
    </source>
</evidence>
<evidence type="ECO:0000256" key="2">
    <source>
        <dbReference type="ARBA" id="ARBA00009881"/>
    </source>
</evidence>
<comment type="cofactor">
    <cofactor evidence="1">
        <name>FMN</name>
        <dbReference type="ChEBI" id="CHEBI:58210"/>
    </cofactor>
</comment>
<evidence type="ECO:0000313" key="13">
    <source>
        <dbReference type="Proteomes" id="UP000307507"/>
    </source>
</evidence>
<dbReference type="InterPro" id="IPR004136">
    <property type="entry name" value="NMO"/>
</dbReference>
<dbReference type="Pfam" id="PF03060">
    <property type="entry name" value="NMO"/>
    <property type="match status" value="1"/>
</dbReference>
<comment type="similarity">
    <text evidence="2">Belongs to the nitronate monooxygenase family. NMO class I subfamily.</text>
</comment>
<gene>
    <name evidence="12" type="ORF">E6C50_08965</name>
</gene>
<keyword evidence="5" id="KW-0288">FMN</keyword>
<evidence type="ECO:0000256" key="11">
    <source>
        <dbReference type="ARBA" id="ARBA00067136"/>
    </source>
</evidence>
<evidence type="ECO:0000256" key="5">
    <source>
        <dbReference type="ARBA" id="ARBA00022643"/>
    </source>
</evidence>
<dbReference type="SUPFAM" id="SSF51412">
    <property type="entry name" value="Inosine monophosphate dehydrogenase (IMPDH)"/>
    <property type="match status" value="1"/>
</dbReference>
<dbReference type="GO" id="GO:0000166">
    <property type="term" value="F:nucleotide binding"/>
    <property type="evidence" value="ECO:0007669"/>
    <property type="project" value="UniProtKB-KW"/>
</dbReference>
<dbReference type="RefSeq" id="WP_136402856.1">
    <property type="nucleotide sequence ID" value="NZ_SSNZ01000002.1"/>
</dbReference>
<proteinExistence type="inferred from homology"/>
<keyword evidence="8 12" id="KW-0503">Monooxygenase</keyword>
<keyword evidence="3" id="KW-0216">Detoxification</keyword>
<organism evidence="12 13">
    <name type="scientific">Flavobacterium supellecticarium</name>
    <dbReference type="NCBI Taxonomy" id="2565924"/>
    <lineage>
        <taxon>Bacteria</taxon>
        <taxon>Pseudomonadati</taxon>
        <taxon>Bacteroidota</taxon>
        <taxon>Flavobacteriia</taxon>
        <taxon>Flavobacteriales</taxon>
        <taxon>Flavobacteriaceae</taxon>
        <taxon>Flavobacterium</taxon>
    </lineage>
</organism>
<comment type="catalytic activity">
    <reaction evidence="10">
        <text>3 propionate 3-nitronate + 3 O2 + H2O = 3 3-oxopropanoate + 2 nitrate + nitrite + H2O2 + 3 H(+)</text>
        <dbReference type="Rhea" id="RHEA:57332"/>
        <dbReference type="ChEBI" id="CHEBI:15377"/>
        <dbReference type="ChEBI" id="CHEBI:15378"/>
        <dbReference type="ChEBI" id="CHEBI:15379"/>
        <dbReference type="ChEBI" id="CHEBI:16240"/>
        <dbReference type="ChEBI" id="CHEBI:16301"/>
        <dbReference type="ChEBI" id="CHEBI:17632"/>
        <dbReference type="ChEBI" id="CHEBI:33190"/>
        <dbReference type="ChEBI" id="CHEBI:136067"/>
    </reaction>
</comment>
<sequence>MNRFDSITQKLQIQYPIVQAPMLGVTTPEMVAAIANEGGLGSLPVGGLSPEKTTELIQKTKQLTQRPFAVNLFAHAIPEVDLAKASQMQDFLVGLGKKYGLEFPELHLETLSFYSYKTQIDILIAEQIPIVSFTFGIPDDEWLQKLKASGAILIGTATCLEEALLLDQKGVDMITAQGIEAGGHRGTFLETIPLPQVGVMALVPQIMNRIGKPVLASGAINDGKTIKAAFAMGASAVQIGTAFIATTESLAIPAYQQAVLTAKDTDSQLTLAFSGRWARGLQNQFMTEVEHSGFTPLPYPIQNSLTTALRQKAQQLNKGDFTNLWSGQSAPKIHLPDCAAIFRELIRQAELTY</sequence>
<dbReference type="EMBL" id="SSNZ01000002">
    <property type="protein sequence ID" value="THF51873.1"/>
    <property type="molecule type" value="Genomic_DNA"/>
</dbReference>
<dbReference type="PANTHER" id="PTHR42747:SF3">
    <property type="entry name" value="NITRONATE MONOOXYGENASE-RELATED"/>
    <property type="match status" value="1"/>
</dbReference>
<dbReference type="Proteomes" id="UP000307507">
    <property type="component" value="Unassembled WGS sequence"/>
</dbReference>
<evidence type="ECO:0000256" key="4">
    <source>
        <dbReference type="ARBA" id="ARBA00022630"/>
    </source>
</evidence>